<keyword evidence="1" id="KW-1133">Transmembrane helix</keyword>
<keyword evidence="1" id="KW-0472">Membrane</keyword>
<gene>
    <name evidence="3" type="ORF">SAMN04489757_111111</name>
</gene>
<dbReference type="SUPFAM" id="SSF82171">
    <property type="entry name" value="DPP6 N-terminal domain-like"/>
    <property type="match status" value="1"/>
</dbReference>
<dbReference type="PANTHER" id="PTHR32256:SF17">
    <property type="entry name" value="EGF-LIKE DOMAIN-CONTAINING PROTEIN"/>
    <property type="match status" value="1"/>
</dbReference>
<feature type="transmembrane region" description="Helical" evidence="1">
    <location>
        <begin position="7"/>
        <end position="25"/>
    </location>
</feature>
<evidence type="ECO:0000256" key="1">
    <source>
        <dbReference type="SAM" id="Phobius"/>
    </source>
</evidence>
<dbReference type="InterPro" id="IPR053369">
    <property type="entry name" value="SrfA-induced_signal"/>
</dbReference>
<dbReference type="OrthoDB" id="1874702at2"/>
<evidence type="ECO:0000313" key="3">
    <source>
        <dbReference type="EMBL" id="SFO17192.1"/>
    </source>
</evidence>
<dbReference type="PANTHER" id="PTHR32256">
    <property type="match status" value="1"/>
</dbReference>
<sequence>MPKLKRIIILILILLFVSIAVILRLNTSRNKFNKEDISGNTPGNLFNGGLFSQLDDKIYFSNYKDDGALYVMDLNGIDFKKLSSDKAGHINVLGNYIYYIHNDKKRNNSKGVLEFNNSGIYRTNLKGNKIKVLYNDPCTYINVHGNYVYYQHYDKEEGLTFYSVKIDGSEEKQISKRPIIPISILDNILYYSKTENTNSISSMNLNDGSTNTLYSDENTYAPVVNGNFIYFISISDSYKIKRIHLDGSNPETIVEDSCSTFNISPEGKYLYYQVDDTKNNRICIMNLETGEVNTLLDGNYKQIHIAGNNVYFSDFNETKTYYLPIGGTNGISTFNPPVYK</sequence>
<dbReference type="Pfam" id="PF16472">
    <property type="entry name" value="DUF5050"/>
    <property type="match status" value="1"/>
</dbReference>
<keyword evidence="1" id="KW-0812">Transmembrane</keyword>
<accession>A0A1I5F0B5</accession>
<dbReference type="InterPro" id="IPR032485">
    <property type="entry name" value="LRP1-like_beta_prop"/>
</dbReference>
<dbReference type="Proteomes" id="UP000198806">
    <property type="component" value="Unassembled WGS sequence"/>
</dbReference>
<dbReference type="InterPro" id="IPR011042">
    <property type="entry name" value="6-blade_b-propeller_TolB-like"/>
</dbReference>
<evidence type="ECO:0000313" key="4">
    <source>
        <dbReference type="Proteomes" id="UP000198806"/>
    </source>
</evidence>
<evidence type="ECO:0000259" key="2">
    <source>
        <dbReference type="Pfam" id="PF16472"/>
    </source>
</evidence>
<dbReference type="Gene3D" id="2.120.10.30">
    <property type="entry name" value="TolB, C-terminal domain"/>
    <property type="match status" value="1"/>
</dbReference>
<dbReference type="RefSeq" id="WP_091686055.1">
    <property type="nucleotide sequence ID" value="NZ_BAABFM010000085.1"/>
</dbReference>
<dbReference type="EMBL" id="FOWD01000011">
    <property type="protein sequence ID" value="SFO17192.1"/>
    <property type="molecule type" value="Genomic_DNA"/>
</dbReference>
<protein>
    <recommendedName>
        <fullName evidence="2">Prolow-density lipoprotein receptor-related protein 1-like beta-propeller domain-containing protein</fullName>
    </recommendedName>
</protein>
<proteinExistence type="predicted"/>
<keyword evidence="4" id="KW-1185">Reference proteome</keyword>
<dbReference type="AlphaFoldDB" id="A0A1I5F0B5"/>
<dbReference type="STRING" id="1527.SAMN04489757_111111"/>
<name>A0A1I5F0B5_9FIRM</name>
<feature type="domain" description="Prolow-density lipoprotein receptor-related protein 1-like beta-propeller" evidence="2">
    <location>
        <begin position="40"/>
        <end position="322"/>
    </location>
</feature>
<organism evidence="3 4">
    <name type="scientific">Anaerocolumna aminovalerica</name>
    <dbReference type="NCBI Taxonomy" id="1527"/>
    <lineage>
        <taxon>Bacteria</taxon>
        <taxon>Bacillati</taxon>
        <taxon>Bacillota</taxon>
        <taxon>Clostridia</taxon>
        <taxon>Lachnospirales</taxon>
        <taxon>Lachnospiraceae</taxon>
        <taxon>Anaerocolumna</taxon>
    </lineage>
</organism>
<reference evidence="3 4" key="1">
    <citation type="submission" date="2016-10" db="EMBL/GenBank/DDBJ databases">
        <authorList>
            <person name="de Groot N.N."/>
        </authorList>
    </citation>
    <scope>NUCLEOTIDE SEQUENCE [LARGE SCALE GENOMIC DNA]</scope>
    <source>
        <strain evidence="3 4">DSM 1283</strain>
    </source>
</reference>